<feature type="domain" description="C3H1-type" evidence="7">
    <location>
        <begin position="255"/>
        <end position="281"/>
    </location>
</feature>
<keyword evidence="2" id="KW-0677">Repeat</keyword>
<dbReference type="AlphaFoldDB" id="F4NV29"/>
<dbReference type="GO" id="GO:0003723">
    <property type="term" value="F:RNA binding"/>
    <property type="evidence" value="ECO:0007669"/>
    <property type="project" value="InterPro"/>
</dbReference>
<dbReference type="SUPFAM" id="SSF90229">
    <property type="entry name" value="CCCH zinc finger"/>
    <property type="match status" value="3"/>
</dbReference>
<evidence type="ECO:0000256" key="1">
    <source>
        <dbReference type="ARBA" id="ARBA00022723"/>
    </source>
</evidence>
<dbReference type="OrthoDB" id="411372at2759"/>
<proteinExistence type="predicted"/>
<evidence type="ECO:0000256" key="3">
    <source>
        <dbReference type="ARBA" id="ARBA00022771"/>
    </source>
</evidence>
<dbReference type="Gene3D" id="4.10.1000.10">
    <property type="entry name" value="Zinc finger, CCCH-type"/>
    <property type="match status" value="2"/>
</dbReference>
<dbReference type="PROSITE" id="PS50103">
    <property type="entry name" value="ZF_C3H1"/>
    <property type="match status" value="3"/>
</dbReference>
<keyword evidence="4 5" id="KW-0862">Zinc</keyword>
<feature type="zinc finger region" description="C3H1-type" evidence="5">
    <location>
        <begin position="255"/>
        <end position="281"/>
    </location>
</feature>
<dbReference type="InterPro" id="IPR036855">
    <property type="entry name" value="Znf_CCCH_sf"/>
</dbReference>
<reference evidence="8 9" key="1">
    <citation type="submission" date="2009-12" db="EMBL/GenBank/DDBJ databases">
        <title>The draft genome of Batrachochytrium dendrobatidis.</title>
        <authorList>
            <consortium name="US DOE Joint Genome Institute (JGI-PGF)"/>
            <person name="Kuo A."/>
            <person name="Salamov A."/>
            <person name="Schmutz J."/>
            <person name="Lucas S."/>
            <person name="Pitluck S."/>
            <person name="Rosenblum E."/>
            <person name="Stajich J."/>
            <person name="Eisen M."/>
            <person name="Grigoriev I.V."/>
        </authorList>
    </citation>
    <scope>NUCLEOTIDE SEQUENCE [LARGE SCALE GENOMIC DNA]</scope>
    <source>
        <strain evidence="9">JAM81 / FGSC 10211</strain>
    </source>
</reference>
<gene>
    <name evidence="8" type="ORF">BATDEDRAFT_86049</name>
</gene>
<evidence type="ECO:0000256" key="2">
    <source>
        <dbReference type="ARBA" id="ARBA00022737"/>
    </source>
</evidence>
<evidence type="ECO:0000313" key="8">
    <source>
        <dbReference type="EMBL" id="EGF83653.1"/>
    </source>
</evidence>
<dbReference type="PANTHER" id="PTHR13119">
    <property type="entry name" value="ZINC FINGER CCCH DOMAIN-CONTAINING PROTEI"/>
    <property type="match status" value="1"/>
</dbReference>
<dbReference type="InterPro" id="IPR045124">
    <property type="entry name" value="Su(sable)-like"/>
</dbReference>
<dbReference type="GO" id="GO:0045892">
    <property type="term" value="P:negative regulation of DNA-templated transcription"/>
    <property type="evidence" value="ECO:0007669"/>
    <property type="project" value="InterPro"/>
</dbReference>
<evidence type="ECO:0000259" key="7">
    <source>
        <dbReference type="PROSITE" id="PS50103"/>
    </source>
</evidence>
<evidence type="ECO:0000256" key="6">
    <source>
        <dbReference type="SAM" id="MobiDB-lite"/>
    </source>
</evidence>
<dbReference type="STRING" id="684364.F4NV29"/>
<feature type="zinc finger region" description="C3H1-type" evidence="5">
    <location>
        <begin position="225"/>
        <end position="252"/>
    </location>
</feature>
<feature type="domain" description="C3H1-type" evidence="7">
    <location>
        <begin position="194"/>
        <end position="221"/>
    </location>
</feature>
<organism evidence="8 9">
    <name type="scientific">Batrachochytrium dendrobatidis (strain JAM81 / FGSC 10211)</name>
    <name type="common">Frog chytrid fungus</name>
    <dbReference type="NCBI Taxonomy" id="684364"/>
    <lineage>
        <taxon>Eukaryota</taxon>
        <taxon>Fungi</taxon>
        <taxon>Fungi incertae sedis</taxon>
        <taxon>Chytridiomycota</taxon>
        <taxon>Chytridiomycota incertae sedis</taxon>
        <taxon>Chytridiomycetes</taxon>
        <taxon>Rhizophydiales</taxon>
        <taxon>Rhizophydiales incertae sedis</taxon>
        <taxon>Batrachochytrium</taxon>
    </lineage>
</organism>
<feature type="domain" description="C3H1-type" evidence="7">
    <location>
        <begin position="225"/>
        <end position="252"/>
    </location>
</feature>
<dbReference type="InParanoid" id="F4NV29"/>
<dbReference type="GeneID" id="18242310"/>
<dbReference type="FunFam" id="4.10.1000.10:FF:000081">
    <property type="entry name" value="Uncharacterized protein"/>
    <property type="match status" value="1"/>
</dbReference>
<evidence type="ECO:0000256" key="4">
    <source>
        <dbReference type="ARBA" id="ARBA00022833"/>
    </source>
</evidence>
<feature type="region of interest" description="Disordered" evidence="6">
    <location>
        <begin position="49"/>
        <end position="91"/>
    </location>
</feature>
<dbReference type="GO" id="GO:0008270">
    <property type="term" value="F:zinc ion binding"/>
    <property type="evidence" value="ECO:0007669"/>
    <property type="project" value="UniProtKB-KW"/>
</dbReference>
<dbReference type="RefSeq" id="XP_006676175.1">
    <property type="nucleotide sequence ID" value="XM_006676112.1"/>
</dbReference>
<accession>F4NV29</accession>
<feature type="zinc finger region" description="C3H1-type" evidence="5">
    <location>
        <begin position="194"/>
        <end position="221"/>
    </location>
</feature>
<protein>
    <recommendedName>
        <fullName evidence="7">C3H1-type domain-containing protein</fullName>
    </recommendedName>
</protein>
<dbReference type="Pfam" id="PF00642">
    <property type="entry name" value="zf-CCCH"/>
    <property type="match status" value="1"/>
</dbReference>
<keyword evidence="1 5" id="KW-0479">Metal-binding</keyword>
<dbReference type="EMBL" id="GL882879">
    <property type="protein sequence ID" value="EGF83653.1"/>
    <property type="molecule type" value="Genomic_DNA"/>
</dbReference>
<dbReference type="HOGENOM" id="CLU_918220_0_0_1"/>
<dbReference type="Pfam" id="PF14608">
    <property type="entry name" value="zf-CCCH_2"/>
    <property type="match status" value="2"/>
</dbReference>
<evidence type="ECO:0000256" key="5">
    <source>
        <dbReference type="PROSITE-ProRule" id="PRU00723"/>
    </source>
</evidence>
<dbReference type="PANTHER" id="PTHR13119:SF12">
    <property type="entry name" value="PROTEIN SUPPRESSOR OF SABLE"/>
    <property type="match status" value="1"/>
</dbReference>
<keyword evidence="9" id="KW-1185">Reference proteome</keyword>
<name>F4NV29_BATDJ</name>
<dbReference type="Proteomes" id="UP000007241">
    <property type="component" value="Unassembled WGS sequence"/>
</dbReference>
<dbReference type="InterPro" id="IPR000571">
    <property type="entry name" value="Znf_CCCH"/>
</dbReference>
<sequence>MESLSGEDEYPSLPSPICSINDHSCDIEDGEIQEVDLDSSLTKMEMACITDNTQPSLALSKRTKRKRKRQAASSSPKHTPPARKKASAMIKNPTVARSNMQKSVSCNPAPMQPTCLNQSNEIPAPDPIVHKASSDPTIGSALAAVFGISSFESLPYIHPSLSFNPESSTTDSTTACIPLQALPAEPQRIRNVYNKPKKPCVFWANNKCKQGSQCTFSHDGPGSDARSKQVCRHFKTNSCINGSQCPFSHTLKDAPCVFFHFKQLNGGCLQGEQCPYSHLPITADQQAVLDKEQARWDNYVKNK</sequence>
<dbReference type="SMART" id="SM00356">
    <property type="entry name" value="ZnF_C3H1"/>
    <property type="match status" value="3"/>
</dbReference>
<evidence type="ECO:0000313" key="9">
    <source>
        <dbReference type="Proteomes" id="UP000007241"/>
    </source>
</evidence>
<feature type="compositionally biased region" description="Basic residues" evidence="6">
    <location>
        <begin position="61"/>
        <end position="70"/>
    </location>
</feature>
<keyword evidence="3 5" id="KW-0863">Zinc-finger</keyword>